<dbReference type="GO" id="GO:0005737">
    <property type="term" value="C:cytoplasm"/>
    <property type="evidence" value="ECO:0007669"/>
    <property type="project" value="TreeGrafter"/>
</dbReference>
<comment type="caution">
    <text evidence="3">The sequence shown here is derived from an EMBL/GenBank/DDBJ whole genome shotgun (WGS) entry which is preliminary data.</text>
</comment>
<gene>
    <name evidence="3" type="ORF">MNOR_LOCUS19441</name>
</gene>
<dbReference type="InterPro" id="IPR003890">
    <property type="entry name" value="MIF4G-like_typ-3"/>
</dbReference>
<accession>A0AAV2R3A7</accession>
<dbReference type="Pfam" id="PF02854">
    <property type="entry name" value="MIF4G"/>
    <property type="match status" value="1"/>
</dbReference>
<dbReference type="SUPFAM" id="SSF48371">
    <property type="entry name" value="ARM repeat"/>
    <property type="match status" value="1"/>
</dbReference>
<evidence type="ECO:0000259" key="2">
    <source>
        <dbReference type="Pfam" id="PF02854"/>
    </source>
</evidence>
<dbReference type="InterPro" id="IPR016024">
    <property type="entry name" value="ARM-type_fold"/>
</dbReference>
<dbReference type="InterPro" id="IPR039762">
    <property type="entry name" value="Nmd2/UPF2"/>
</dbReference>
<proteinExistence type="predicted"/>
<dbReference type="PANTHER" id="PTHR12839">
    <property type="entry name" value="NONSENSE-MEDIATED MRNA DECAY PROTEIN 2 UP-FRAMESHIFT SUPPRESSOR 2"/>
    <property type="match status" value="1"/>
</dbReference>
<organism evidence="3 4">
    <name type="scientific">Meganyctiphanes norvegica</name>
    <name type="common">Northern krill</name>
    <name type="synonym">Thysanopoda norvegica</name>
    <dbReference type="NCBI Taxonomy" id="48144"/>
    <lineage>
        <taxon>Eukaryota</taxon>
        <taxon>Metazoa</taxon>
        <taxon>Ecdysozoa</taxon>
        <taxon>Arthropoda</taxon>
        <taxon>Crustacea</taxon>
        <taxon>Multicrustacea</taxon>
        <taxon>Malacostraca</taxon>
        <taxon>Eumalacostraca</taxon>
        <taxon>Eucarida</taxon>
        <taxon>Euphausiacea</taxon>
        <taxon>Euphausiidae</taxon>
        <taxon>Meganyctiphanes</taxon>
    </lineage>
</organism>
<dbReference type="GO" id="GO:0003723">
    <property type="term" value="F:RNA binding"/>
    <property type="evidence" value="ECO:0007669"/>
    <property type="project" value="InterPro"/>
</dbReference>
<feature type="coiled-coil region" evidence="1">
    <location>
        <begin position="99"/>
        <end position="126"/>
    </location>
</feature>
<dbReference type="Proteomes" id="UP001497623">
    <property type="component" value="Unassembled WGS sequence"/>
</dbReference>
<dbReference type="Gene3D" id="1.25.40.180">
    <property type="match status" value="1"/>
</dbReference>
<name>A0AAV2R3A7_MEGNR</name>
<dbReference type="PANTHER" id="PTHR12839:SF7">
    <property type="entry name" value="REGULATOR OF NONSENSE TRANSCRIPTS 2"/>
    <property type="match status" value="1"/>
</dbReference>
<evidence type="ECO:0000313" key="4">
    <source>
        <dbReference type="Proteomes" id="UP001497623"/>
    </source>
</evidence>
<evidence type="ECO:0000256" key="1">
    <source>
        <dbReference type="SAM" id="Coils"/>
    </source>
</evidence>
<feature type="domain" description="MIF4G" evidence="2">
    <location>
        <begin position="2"/>
        <end position="99"/>
    </location>
</feature>
<keyword evidence="4" id="KW-1185">Reference proteome</keyword>
<dbReference type="GO" id="GO:0000184">
    <property type="term" value="P:nuclear-transcribed mRNA catabolic process, nonsense-mediated decay"/>
    <property type="evidence" value="ECO:0007669"/>
    <property type="project" value="InterPro"/>
</dbReference>
<keyword evidence="1" id="KW-0175">Coiled coil</keyword>
<evidence type="ECO:0000313" key="3">
    <source>
        <dbReference type="EMBL" id="CAL4110581.1"/>
    </source>
</evidence>
<dbReference type="AlphaFoldDB" id="A0AAV2R3A7"/>
<sequence length="158" mass="18261">IFQVLYSFISFGIVFNPLEESEYDPPESTFRLRLVTTLLETCGQFFSSGSSKKRLDCFLIYFQHYYQYKKSSSIWNEDNEWPWQLDHIIRDTISSVRPKLAMCKNLEEAQQAVRTLNQQILAKAIEQAPSLKEYLEPEEGGLHTISEEGVSATCSYLA</sequence>
<reference evidence="3 4" key="1">
    <citation type="submission" date="2024-05" db="EMBL/GenBank/DDBJ databases">
        <authorList>
            <person name="Wallberg A."/>
        </authorList>
    </citation>
    <scope>NUCLEOTIDE SEQUENCE [LARGE SCALE GENOMIC DNA]</scope>
</reference>
<dbReference type="GO" id="GO:0035145">
    <property type="term" value="C:exon-exon junction complex"/>
    <property type="evidence" value="ECO:0007669"/>
    <property type="project" value="TreeGrafter"/>
</dbReference>
<feature type="non-terminal residue" evidence="3">
    <location>
        <position position="1"/>
    </location>
</feature>
<protein>
    <recommendedName>
        <fullName evidence="2">MIF4G domain-containing protein</fullName>
    </recommendedName>
</protein>
<dbReference type="EMBL" id="CAXKWB010014417">
    <property type="protein sequence ID" value="CAL4110581.1"/>
    <property type="molecule type" value="Genomic_DNA"/>
</dbReference>